<proteinExistence type="predicted"/>
<organism evidence="1 2">
    <name type="scientific">Flavobacterium rivuli WB 3.3-2 = DSM 21788</name>
    <dbReference type="NCBI Taxonomy" id="1121895"/>
    <lineage>
        <taxon>Bacteria</taxon>
        <taxon>Pseudomonadati</taxon>
        <taxon>Bacteroidota</taxon>
        <taxon>Flavobacteriia</taxon>
        <taxon>Flavobacteriales</taxon>
        <taxon>Flavobacteriaceae</taxon>
        <taxon>Flavobacterium</taxon>
    </lineage>
</organism>
<dbReference type="eggNOG" id="ENOG50309KP">
    <property type="taxonomic scope" value="Bacteria"/>
</dbReference>
<dbReference type="SUPFAM" id="SSF48695">
    <property type="entry name" value="Multiheme cytochromes"/>
    <property type="match status" value="1"/>
</dbReference>
<dbReference type="GO" id="GO:0020037">
    <property type="term" value="F:heme binding"/>
    <property type="evidence" value="ECO:0007669"/>
    <property type="project" value="InterPro"/>
</dbReference>
<dbReference type="RefSeq" id="WP_020214626.1">
    <property type="nucleotide sequence ID" value="NZ_JRLX01000020.1"/>
</dbReference>
<dbReference type="InterPro" id="IPR036280">
    <property type="entry name" value="Multihaem_cyt_sf"/>
</dbReference>
<protein>
    <recommendedName>
        <fullName evidence="3">Cytochrome c domain-containing protein</fullName>
    </recommendedName>
</protein>
<keyword evidence="2" id="KW-1185">Reference proteome</keyword>
<accession>A0A0A2LYR3</accession>
<comment type="caution">
    <text evidence="1">The sequence shown here is derived from an EMBL/GenBank/DDBJ whole genome shotgun (WGS) entry which is preliminary data.</text>
</comment>
<dbReference type="GO" id="GO:0009055">
    <property type="term" value="F:electron transfer activity"/>
    <property type="evidence" value="ECO:0007669"/>
    <property type="project" value="InterPro"/>
</dbReference>
<dbReference type="Gene3D" id="1.10.760.10">
    <property type="entry name" value="Cytochrome c-like domain"/>
    <property type="match status" value="1"/>
</dbReference>
<reference evidence="1 2" key="1">
    <citation type="submission" date="2013-09" db="EMBL/GenBank/DDBJ databases">
        <authorList>
            <person name="Zeng Z."/>
            <person name="Chen C."/>
        </authorList>
    </citation>
    <scope>NUCLEOTIDE SEQUENCE [LARGE SCALE GENOMIC DNA]</scope>
    <source>
        <strain evidence="1 2">WB 3.3-2</strain>
    </source>
</reference>
<sequence>MENSGKNKNIKLKKIAIPLTVLLLTGVITAFSYSTTLNSANNYTKVPDIAVKKKDSIASVKAFAKVYSVLMSPRCMNCHPKGDVPLQGDDSHIHTMQPKRGTDGKGLYAMKCANCHQPENTPGLHAPPGNPNWHLPPADMKMVFEGKSSHELAKQLIDPNQNGHKDMKKLIEHADDGLVLAGWKPAQGSKLPPLSHKEFKKAWITWLETGAYAPKK</sequence>
<dbReference type="STRING" id="1121895.GCA_000378485_03449"/>
<gene>
    <name evidence="1" type="ORF">Q765_15995</name>
</gene>
<name>A0A0A2LYR3_9FLAO</name>
<evidence type="ECO:0008006" key="3">
    <source>
        <dbReference type="Google" id="ProtNLM"/>
    </source>
</evidence>
<dbReference type="InterPro" id="IPR036909">
    <property type="entry name" value="Cyt_c-like_dom_sf"/>
</dbReference>
<dbReference type="AlphaFoldDB" id="A0A0A2LYR3"/>
<dbReference type="Proteomes" id="UP000030152">
    <property type="component" value="Unassembled WGS sequence"/>
</dbReference>
<evidence type="ECO:0000313" key="2">
    <source>
        <dbReference type="Proteomes" id="UP000030152"/>
    </source>
</evidence>
<evidence type="ECO:0000313" key="1">
    <source>
        <dbReference type="EMBL" id="KGO85522.1"/>
    </source>
</evidence>
<dbReference type="EMBL" id="JRLX01000020">
    <property type="protein sequence ID" value="KGO85522.1"/>
    <property type="molecule type" value="Genomic_DNA"/>
</dbReference>